<dbReference type="AlphaFoldDB" id="A0A1M4ZKQ6"/>
<name>A0A1M4ZKQ6_9FLAO</name>
<accession>A0A1M4ZKQ6</accession>
<dbReference type="RefSeq" id="WP_073172534.1">
    <property type="nucleotide sequence ID" value="NZ_FQVE01000002.1"/>
</dbReference>
<dbReference type="Proteomes" id="UP000184108">
    <property type="component" value="Unassembled WGS sequence"/>
</dbReference>
<gene>
    <name evidence="1" type="ORF">SAMN02787073_1626</name>
</gene>
<dbReference type="EMBL" id="FQVE01000002">
    <property type="protein sequence ID" value="SHF18535.1"/>
    <property type="molecule type" value="Genomic_DNA"/>
</dbReference>
<organism evidence="1 2">
    <name type="scientific">Chryseobacterium vrystaatense</name>
    <dbReference type="NCBI Taxonomy" id="307480"/>
    <lineage>
        <taxon>Bacteria</taxon>
        <taxon>Pseudomonadati</taxon>
        <taxon>Bacteroidota</taxon>
        <taxon>Flavobacteriia</taxon>
        <taxon>Flavobacteriales</taxon>
        <taxon>Weeksellaceae</taxon>
        <taxon>Chryseobacterium group</taxon>
        <taxon>Chryseobacterium</taxon>
    </lineage>
</organism>
<reference evidence="2" key="1">
    <citation type="submission" date="2016-11" db="EMBL/GenBank/DDBJ databases">
        <authorList>
            <person name="Varghese N."/>
            <person name="Submissions S."/>
        </authorList>
    </citation>
    <scope>NUCLEOTIDE SEQUENCE [LARGE SCALE GENOMIC DNA]</scope>
    <source>
        <strain evidence="2">YR203</strain>
    </source>
</reference>
<evidence type="ECO:0000313" key="1">
    <source>
        <dbReference type="EMBL" id="SHF18535.1"/>
    </source>
</evidence>
<sequence length="375" mass="42973">MELGFVEDFTTDVVLDKELKLNSKTGIILNSGVHPSLTLDNLLQFLPIPEFKIESYNNTQIYNRFSESQDRKDIVSFNGEVYECLVNNLSGEDPEDNMFWLKTNKESLILKSFSQKVKDKVISDLKLSKRLINSQYLYDLSQNELMLSGDYSAFVFESKGSDYIKFTIHEIALQALTTDPISLYILNQGKLIQTITIHPKNGKLEFEKISYSFSGPGKWMFAIDSQRILSNSNWIDSLKYDGFICYTATGTGLDPENCEWSYNSTGNGLGFNISVSLESDKYIEQNLLNFTEHIRNTFELMALQSFLYNSNNRSNRNTNMQMDKELLMYETKELQANTVAKRYHASLKEAKRIINKTFDTQLGDNDGLEIEIVSV</sequence>
<proteinExistence type="predicted"/>
<protein>
    <submittedName>
        <fullName evidence="1">Uncharacterized protein</fullName>
    </submittedName>
</protein>
<evidence type="ECO:0000313" key="2">
    <source>
        <dbReference type="Proteomes" id="UP000184108"/>
    </source>
</evidence>